<sequence>DPAFRVRKATASNFAEISRVVGDAYVLKRLIPAFAQLVHDAHWGVRKAAAESLVSLAMSILAEKRREALVPFINDLLKDSSRWVRMSALQQLGYFIASLEASERVPEGLLTQYVEVIQQSKANPDAADISFHCAYTFAAVTQTMGKEGWPQLKAPFASLCTDPQFKTRKAMAASMHIVAQTLGADVTEQEVLPQFEYLLQDASHEVRLSALKNVASILRVAPGTVPQRRALKALHSSMNKADNWRTRQLAGGQLGPICAALLAAPEPVPGDDHEDPVQREKAASAAAAAAWAEGEGSSSPSKRQKAAAAKDLTWSVIVPLFLQLCGDAVAQ</sequence>
<dbReference type="InterPro" id="IPR000357">
    <property type="entry name" value="HEAT"/>
</dbReference>
<feature type="repeat" description="HEAT" evidence="2">
    <location>
        <begin position="30"/>
        <end position="67"/>
    </location>
</feature>
<dbReference type="GO" id="GO:0005737">
    <property type="term" value="C:cytoplasm"/>
    <property type="evidence" value="ECO:0007669"/>
    <property type="project" value="TreeGrafter"/>
</dbReference>
<dbReference type="PANTHER" id="PTHR10648:SF1">
    <property type="entry name" value="SERINE_THREONINE-PROTEIN PHOSPHATASE 4 REGULATORY SUBUNIT 1"/>
    <property type="match status" value="1"/>
</dbReference>
<proteinExistence type="predicted"/>
<feature type="non-terminal residue" evidence="4">
    <location>
        <position position="331"/>
    </location>
</feature>
<evidence type="ECO:0000256" key="1">
    <source>
        <dbReference type="ARBA" id="ARBA00022737"/>
    </source>
</evidence>
<evidence type="ECO:0000313" key="4">
    <source>
        <dbReference type="EMBL" id="CAE8684239.1"/>
    </source>
</evidence>
<dbReference type="SUPFAM" id="SSF48371">
    <property type="entry name" value="ARM repeat"/>
    <property type="match status" value="1"/>
</dbReference>
<keyword evidence="1" id="KW-0677">Repeat</keyword>
<dbReference type="EMBL" id="CAJNNW010026291">
    <property type="protein sequence ID" value="CAE8684239.1"/>
    <property type="molecule type" value="Genomic_DNA"/>
</dbReference>
<dbReference type="InterPro" id="IPR051023">
    <property type="entry name" value="PP2A_Regulatory_Subunit_A"/>
</dbReference>
<feature type="region of interest" description="Disordered" evidence="3">
    <location>
        <begin position="265"/>
        <end position="304"/>
    </location>
</feature>
<dbReference type="InterPro" id="IPR016024">
    <property type="entry name" value="ARM-type_fold"/>
</dbReference>
<dbReference type="PROSITE" id="PS50077">
    <property type="entry name" value="HEAT_REPEAT"/>
    <property type="match status" value="3"/>
</dbReference>
<feature type="repeat" description="HEAT" evidence="2">
    <location>
        <begin position="69"/>
        <end position="107"/>
    </location>
</feature>
<dbReference type="InterPro" id="IPR021133">
    <property type="entry name" value="HEAT_type_2"/>
</dbReference>
<evidence type="ECO:0000256" key="2">
    <source>
        <dbReference type="PROSITE-ProRule" id="PRU00103"/>
    </source>
</evidence>
<evidence type="ECO:0000256" key="3">
    <source>
        <dbReference type="SAM" id="MobiDB-lite"/>
    </source>
</evidence>
<organism evidence="4 5">
    <name type="scientific">Polarella glacialis</name>
    <name type="common">Dinoflagellate</name>
    <dbReference type="NCBI Taxonomy" id="89957"/>
    <lineage>
        <taxon>Eukaryota</taxon>
        <taxon>Sar</taxon>
        <taxon>Alveolata</taxon>
        <taxon>Dinophyceae</taxon>
        <taxon>Suessiales</taxon>
        <taxon>Suessiaceae</taxon>
        <taxon>Polarella</taxon>
    </lineage>
</organism>
<reference evidence="4" key="1">
    <citation type="submission" date="2021-02" db="EMBL/GenBank/DDBJ databases">
        <authorList>
            <person name="Dougan E. K."/>
            <person name="Rhodes N."/>
            <person name="Thang M."/>
            <person name="Chan C."/>
        </authorList>
    </citation>
    <scope>NUCLEOTIDE SEQUENCE</scope>
</reference>
<feature type="compositionally biased region" description="Low complexity" evidence="3">
    <location>
        <begin position="283"/>
        <end position="299"/>
    </location>
</feature>
<name>A0A813JRY7_POLGL</name>
<feature type="non-terminal residue" evidence="4">
    <location>
        <position position="1"/>
    </location>
</feature>
<dbReference type="AlphaFoldDB" id="A0A813JRY7"/>
<dbReference type="Gene3D" id="1.25.10.10">
    <property type="entry name" value="Leucine-rich Repeat Variant"/>
    <property type="match status" value="1"/>
</dbReference>
<evidence type="ECO:0000313" key="5">
    <source>
        <dbReference type="Proteomes" id="UP000626109"/>
    </source>
</evidence>
<feature type="repeat" description="HEAT" evidence="2">
    <location>
        <begin position="191"/>
        <end position="229"/>
    </location>
</feature>
<dbReference type="Proteomes" id="UP000626109">
    <property type="component" value="Unassembled WGS sequence"/>
</dbReference>
<dbReference type="InterPro" id="IPR011989">
    <property type="entry name" value="ARM-like"/>
</dbReference>
<protein>
    <submittedName>
        <fullName evidence="4">Uncharacterized protein</fullName>
    </submittedName>
</protein>
<dbReference type="PANTHER" id="PTHR10648">
    <property type="entry name" value="SERINE/THREONINE-PROTEIN PHOSPHATASE PP2A 65 KDA REGULATORY SUBUNIT"/>
    <property type="match status" value="1"/>
</dbReference>
<dbReference type="Pfam" id="PF02985">
    <property type="entry name" value="HEAT"/>
    <property type="match status" value="1"/>
</dbReference>
<accession>A0A813JRY7</accession>
<gene>
    <name evidence="4" type="ORF">PGLA2088_LOCUS23876</name>
</gene>
<dbReference type="GO" id="GO:0019888">
    <property type="term" value="F:protein phosphatase regulator activity"/>
    <property type="evidence" value="ECO:0007669"/>
    <property type="project" value="TreeGrafter"/>
</dbReference>
<comment type="caution">
    <text evidence="4">The sequence shown here is derived from an EMBL/GenBank/DDBJ whole genome shotgun (WGS) entry which is preliminary data.</text>
</comment>